<feature type="compositionally biased region" description="Low complexity" evidence="4">
    <location>
        <begin position="190"/>
        <end position="203"/>
    </location>
</feature>
<dbReference type="GO" id="GO:0003677">
    <property type="term" value="F:DNA binding"/>
    <property type="evidence" value="ECO:0007669"/>
    <property type="project" value="TreeGrafter"/>
</dbReference>
<accession>A0AAP0GES0</accession>
<organism evidence="5 6">
    <name type="scientific">Platanthera zijinensis</name>
    <dbReference type="NCBI Taxonomy" id="2320716"/>
    <lineage>
        <taxon>Eukaryota</taxon>
        <taxon>Viridiplantae</taxon>
        <taxon>Streptophyta</taxon>
        <taxon>Embryophyta</taxon>
        <taxon>Tracheophyta</taxon>
        <taxon>Spermatophyta</taxon>
        <taxon>Magnoliopsida</taxon>
        <taxon>Liliopsida</taxon>
        <taxon>Asparagales</taxon>
        <taxon>Orchidaceae</taxon>
        <taxon>Orchidoideae</taxon>
        <taxon>Orchideae</taxon>
        <taxon>Orchidinae</taxon>
        <taxon>Platanthera</taxon>
    </lineage>
</organism>
<feature type="compositionally biased region" description="Basic and acidic residues" evidence="4">
    <location>
        <begin position="157"/>
        <end position="169"/>
    </location>
</feature>
<evidence type="ECO:0000256" key="1">
    <source>
        <dbReference type="ARBA" id="ARBA00006461"/>
    </source>
</evidence>
<dbReference type="PANTHER" id="PTHR22691:SF8">
    <property type="entry name" value="PROTEIN SPT2 HOMOLOG"/>
    <property type="match status" value="1"/>
</dbReference>
<feature type="region of interest" description="Disordered" evidence="4">
    <location>
        <begin position="1"/>
        <end position="52"/>
    </location>
</feature>
<feature type="compositionally biased region" description="Basic and acidic residues" evidence="4">
    <location>
        <begin position="131"/>
        <end position="150"/>
    </location>
</feature>
<evidence type="ECO:0000313" key="5">
    <source>
        <dbReference type="EMBL" id="KAK8954895.1"/>
    </source>
</evidence>
<feature type="compositionally biased region" description="Basic and acidic residues" evidence="4">
    <location>
        <begin position="40"/>
        <end position="52"/>
    </location>
</feature>
<evidence type="ECO:0000256" key="4">
    <source>
        <dbReference type="SAM" id="MobiDB-lite"/>
    </source>
</evidence>
<feature type="compositionally biased region" description="Basic residues" evidence="4">
    <location>
        <begin position="1"/>
        <end position="10"/>
    </location>
</feature>
<feature type="region of interest" description="Disordered" evidence="4">
    <location>
        <begin position="66"/>
        <end position="99"/>
    </location>
</feature>
<name>A0AAP0GES0_9ASPA</name>
<feature type="compositionally biased region" description="Acidic residues" evidence="4">
    <location>
        <begin position="16"/>
        <end position="39"/>
    </location>
</feature>
<dbReference type="Proteomes" id="UP001418222">
    <property type="component" value="Unassembled WGS sequence"/>
</dbReference>
<feature type="coiled-coil region" evidence="3">
    <location>
        <begin position="409"/>
        <end position="445"/>
    </location>
</feature>
<evidence type="ECO:0008006" key="7">
    <source>
        <dbReference type="Google" id="ProtNLM"/>
    </source>
</evidence>
<comment type="caution">
    <text evidence="5">The sequence shown here is derived from an EMBL/GenBank/DDBJ whole genome shotgun (WGS) entry which is preliminary data.</text>
</comment>
<dbReference type="GO" id="GO:0006334">
    <property type="term" value="P:nucleosome assembly"/>
    <property type="evidence" value="ECO:0007669"/>
    <property type="project" value="TreeGrafter"/>
</dbReference>
<feature type="compositionally biased region" description="Polar residues" evidence="4">
    <location>
        <begin position="234"/>
        <end position="253"/>
    </location>
</feature>
<feature type="compositionally biased region" description="Basic and acidic residues" evidence="4">
    <location>
        <begin position="341"/>
        <end position="362"/>
    </location>
</feature>
<evidence type="ECO:0000313" key="6">
    <source>
        <dbReference type="Proteomes" id="UP001418222"/>
    </source>
</evidence>
<feature type="region of interest" description="Disordered" evidence="4">
    <location>
        <begin position="118"/>
        <end position="269"/>
    </location>
</feature>
<feature type="region of interest" description="Disordered" evidence="4">
    <location>
        <begin position="295"/>
        <end position="377"/>
    </location>
</feature>
<feature type="compositionally biased region" description="Polar residues" evidence="4">
    <location>
        <begin position="295"/>
        <end position="331"/>
    </location>
</feature>
<dbReference type="GO" id="GO:0006360">
    <property type="term" value="P:transcription by RNA polymerase I"/>
    <property type="evidence" value="ECO:0007669"/>
    <property type="project" value="TreeGrafter"/>
</dbReference>
<comment type="similarity">
    <text evidence="1">Belongs to the SPT2 family.</text>
</comment>
<dbReference type="SMART" id="SM00784">
    <property type="entry name" value="SPT2"/>
    <property type="match status" value="1"/>
</dbReference>
<sequence>MQRDYKKRFNQKNEQYEDEYYDYEDDGIKDDANDDEEKVEEPKPNNDELEFLKEREKLKEKFREKLRKEENEQYFGHSSQSQDEKRTSTKYSFGSFFGPSQPTIAPHVLDLWRSMRETRHVTSKAPSSSSGRERCSSVASSERKIYEHRQRPQVNEVKMKAKALKDMRDYSFLSSDDTNLPDKEPPPPASRHASAPRPLARSAQTPLESKIPIGRSLKSVSNGRESKKAVSASRDMQTKVSTMEVQDSKNIPSLSEPRKSLSKAMPSKVPLKSNVVGQVMGTKKLNGKLENILSTSKHYNPTQNHYVEQKRASQTANGSEQAPKQASTMKSQPPKIIPSRDISDECLKKRPVKRSQDDECLKKRPVKRSQDEDDGHNAIQMIRNLFRYNPSRYSGMDDVDDNDMEAGFSEIEQEELRSAQIARKEDEEQLQLIEEEERRERMRKKQKMN</sequence>
<dbReference type="GO" id="GO:0005730">
    <property type="term" value="C:nucleolus"/>
    <property type="evidence" value="ECO:0007669"/>
    <property type="project" value="TreeGrafter"/>
</dbReference>
<keyword evidence="2 3" id="KW-0175">Coiled coil</keyword>
<protein>
    <recommendedName>
        <fullName evidence="7">Protein SPT2 homolog</fullName>
    </recommendedName>
</protein>
<proteinExistence type="inferred from homology"/>
<dbReference type="GO" id="GO:0042393">
    <property type="term" value="F:histone binding"/>
    <property type="evidence" value="ECO:0007669"/>
    <property type="project" value="TreeGrafter"/>
</dbReference>
<keyword evidence="6" id="KW-1185">Reference proteome</keyword>
<reference evidence="5 6" key="1">
    <citation type="journal article" date="2022" name="Nat. Plants">
        <title>Genomes of leafy and leafless Platanthera orchids illuminate the evolution of mycoheterotrophy.</title>
        <authorList>
            <person name="Li M.H."/>
            <person name="Liu K.W."/>
            <person name="Li Z."/>
            <person name="Lu H.C."/>
            <person name="Ye Q.L."/>
            <person name="Zhang D."/>
            <person name="Wang J.Y."/>
            <person name="Li Y.F."/>
            <person name="Zhong Z.M."/>
            <person name="Liu X."/>
            <person name="Yu X."/>
            <person name="Liu D.K."/>
            <person name="Tu X.D."/>
            <person name="Liu B."/>
            <person name="Hao Y."/>
            <person name="Liao X.Y."/>
            <person name="Jiang Y.T."/>
            <person name="Sun W.H."/>
            <person name="Chen J."/>
            <person name="Chen Y.Q."/>
            <person name="Ai Y."/>
            <person name="Zhai J.W."/>
            <person name="Wu S.S."/>
            <person name="Zhou Z."/>
            <person name="Hsiao Y.Y."/>
            <person name="Wu W.L."/>
            <person name="Chen Y.Y."/>
            <person name="Lin Y.F."/>
            <person name="Hsu J.L."/>
            <person name="Li C.Y."/>
            <person name="Wang Z.W."/>
            <person name="Zhao X."/>
            <person name="Zhong W.Y."/>
            <person name="Ma X.K."/>
            <person name="Ma L."/>
            <person name="Huang J."/>
            <person name="Chen G.Z."/>
            <person name="Huang M.Z."/>
            <person name="Huang L."/>
            <person name="Peng D.H."/>
            <person name="Luo Y.B."/>
            <person name="Zou S.Q."/>
            <person name="Chen S.P."/>
            <person name="Lan S."/>
            <person name="Tsai W.C."/>
            <person name="Van de Peer Y."/>
            <person name="Liu Z.J."/>
        </authorList>
    </citation>
    <scope>NUCLEOTIDE SEQUENCE [LARGE SCALE GENOMIC DNA]</scope>
    <source>
        <strain evidence="5">Lor287</strain>
    </source>
</reference>
<dbReference type="EMBL" id="JBBWWQ010000002">
    <property type="protein sequence ID" value="KAK8954895.1"/>
    <property type="molecule type" value="Genomic_DNA"/>
</dbReference>
<dbReference type="InterPro" id="IPR013256">
    <property type="entry name" value="Chromatin_SPT2"/>
</dbReference>
<dbReference type="PANTHER" id="PTHR22691">
    <property type="entry name" value="YEAST SPT2-RELATED"/>
    <property type="match status" value="1"/>
</dbReference>
<gene>
    <name evidence="5" type="ORF">KSP39_PZI001695</name>
</gene>
<dbReference type="AlphaFoldDB" id="A0AAP0GES0"/>
<dbReference type="Pfam" id="PF08243">
    <property type="entry name" value="SPT2"/>
    <property type="match status" value="1"/>
</dbReference>
<evidence type="ECO:0000256" key="3">
    <source>
        <dbReference type="SAM" id="Coils"/>
    </source>
</evidence>
<evidence type="ECO:0000256" key="2">
    <source>
        <dbReference type="ARBA" id="ARBA00023054"/>
    </source>
</evidence>